<dbReference type="CDD" id="cd14014">
    <property type="entry name" value="STKc_PknB_like"/>
    <property type="match status" value="1"/>
</dbReference>
<dbReference type="InterPro" id="IPR008266">
    <property type="entry name" value="Tyr_kinase_AS"/>
</dbReference>
<keyword evidence="1" id="KW-0808">Transferase</keyword>
<dbReference type="CDD" id="cd00143">
    <property type="entry name" value="PP2Cc"/>
    <property type="match status" value="1"/>
</dbReference>
<feature type="domain" description="Protein kinase" evidence="5">
    <location>
        <begin position="272"/>
        <end position="536"/>
    </location>
</feature>
<accession>A0ABT3GWP3</accession>
<dbReference type="Gene3D" id="3.30.200.20">
    <property type="entry name" value="Phosphorylase Kinase, domain 1"/>
    <property type="match status" value="1"/>
</dbReference>
<evidence type="ECO:0000256" key="4">
    <source>
        <dbReference type="ARBA" id="ARBA00022840"/>
    </source>
</evidence>
<name>A0ABT3GWP3_9RHOB</name>
<dbReference type="Pfam" id="PF00069">
    <property type="entry name" value="Pkinase"/>
    <property type="match status" value="1"/>
</dbReference>
<dbReference type="SUPFAM" id="SSF56112">
    <property type="entry name" value="Protein kinase-like (PK-like)"/>
    <property type="match status" value="1"/>
</dbReference>
<protein>
    <submittedName>
        <fullName evidence="7">Bifunctional serine/threonine-protein phosphatase/kinase</fullName>
    </submittedName>
</protein>
<dbReference type="EMBL" id="JAPDFL010000001">
    <property type="protein sequence ID" value="MCW1931930.1"/>
    <property type="molecule type" value="Genomic_DNA"/>
</dbReference>
<dbReference type="PANTHER" id="PTHR43289:SF6">
    <property type="entry name" value="SERINE_THREONINE-PROTEIN KINASE NEKL-3"/>
    <property type="match status" value="1"/>
</dbReference>
<evidence type="ECO:0000256" key="3">
    <source>
        <dbReference type="ARBA" id="ARBA00022777"/>
    </source>
</evidence>
<evidence type="ECO:0000256" key="1">
    <source>
        <dbReference type="ARBA" id="ARBA00022679"/>
    </source>
</evidence>
<dbReference type="Pfam" id="PF13672">
    <property type="entry name" value="PP2C_2"/>
    <property type="match status" value="1"/>
</dbReference>
<dbReference type="InterPro" id="IPR000719">
    <property type="entry name" value="Prot_kinase_dom"/>
</dbReference>
<gene>
    <name evidence="7" type="ORF">OKW52_06550</name>
</gene>
<keyword evidence="3" id="KW-0418">Kinase</keyword>
<evidence type="ECO:0000313" key="8">
    <source>
        <dbReference type="Proteomes" id="UP001208938"/>
    </source>
</evidence>
<dbReference type="Gene3D" id="1.10.510.10">
    <property type="entry name" value="Transferase(Phosphotransferase) domain 1"/>
    <property type="match status" value="1"/>
</dbReference>
<keyword evidence="4" id="KW-0067">ATP-binding</keyword>
<comment type="caution">
    <text evidence="7">The sequence shown here is derived from an EMBL/GenBank/DDBJ whole genome shotgun (WGS) entry which is preliminary data.</text>
</comment>
<feature type="domain" description="PPM-type phosphatase" evidence="6">
    <location>
        <begin position="13"/>
        <end position="241"/>
    </location>
</feature>
<dbReference type="Gene3D" id="3.60.40.10">
    <property type="entry name" value="PPM-type phosphatase domain"/>
    <property type="match status" value="1"/>
</dbReference>
<dbReference type="InterPro" id="IPR001932">
    <property type="entry name" value="PPM-type_phosphatase-like_dom"/>
</dbReference>
<dbReference type="PROSITE" id="PS51746">
    <property type="entry name" value="PPM_2"/>
    <property type="match status" value="1"/>
</dbReference>
<organism evidence="7 8">
    <name type="scientific">Pararhodobacter zhoushanensis</name>
    <dbReference type="NCBI Taxonomy" id="2479545"/>
    <lineage>
        <taxon>Bacteria</taxon>
        <taxon>Pseudomonadati</taxon>
        <taxon>Pseudomonadota</taxon>
        <taxon>Alphaproteobacteria</taxon>
        <taxon>Rhodobacterales</taxon>
        <taxon>Paracoccaceae</taxon>
        <taxon>Pararhodobacter</taxon>
    </lineage>
</organism>
<dbReference type="SMART" id="SM00331">
    <property type="entry name" value="PP2C_SIG"/>
    <property type="match status" value="1"/>
</dbReference>
<keyword evidence="2" id="KW-0547">Nucleotide-binding</keyword>
<evidence type="ECO:0000259" key="6">
    <source>
        <dbReference type="PROSITE" id="PS51746"/>
    </source>
</evidence>
<dbReference type="PANTHER" id="PTHR43289">
    <property type="entry name" value="MITOGEN-ACTIVATED PROTEIN KINASE KINASE KINASE 20-RELATED"/>
    <property type="match status" value="1"/>
</dbReference>
<dbReference type="SMART" id="SM00332">
    <property type="entry name" value="PP2Cc"/>
    <property type="match status" value="1"/>
</dbReference>
<dbReference type="PROSITE" id="PS00109">
    <property type="entry name" value="PROTEIN_KINASE_TYR"/>
    <property type="match status" value="1"/>
</dbReference>
<evidence type="ECO:0000259" key="5">
    <source>
        <dbReference type="PROSITE" id="PS50011"/>
    </source>
</evidence>
<sequence>MPKDTTSPALALSLGQASSAGVKPVNQDFHGALIPSGPVLALKGAVIALADGISTSAHGAAAAQTAVSALMSDYYATPDSWTVRTAASRVIDATNAWLHAQSGYAGASDADHGYVCTLACLILKARSAHLFHVGDSRIWRLAGGSLEPLTQDHRLALGRETVLSRALGAQDRVEIDHRVEALRVGDIYVLTTDGVHDHWDARQVARLLAVADDLDAIARQIIDAALNAGSADNLTVQILRIDALPPGDATGLEPSPLPIPTLPPNGGRIDGYTILRSLHGNHRSHLFLALAPDGHKVALKIPASEMRDDPDALRRFAMEEWIARRLSSPHLMSAPEDLSPRSAFYAVTDYIDGQTLRQWMTDHPRPQIEQVRDIVEQVIKGLRALHRREMLHQDLRPENIMIDTNGTVKLIDFGAAYVAGVQEAAPARGEDGILGTFQYTAPEYFANEPVSWRADLYALGVITYEMLTGVLPYGTQVAKVRSPRDRRRLRYRSARTDKNPLPDWLDAALARAVHPDPARRPEALSAFAAELRAPSLTYRARTKPPLIERHPERFWKTTSALLALACAALLLTLLNTP</sequence>
<keyword evidence="8" id="KW-1185">Reference proteome</keyword>
<dbReference type="InterPro" id="IPR011009">
    <property type="entry name" value="Kinase-like_dom_sf"/>
</dbReference>
<dbReference type="RefSeq" id="WP_264505007.1">
    <property type="nucleotide sequence ID" value="NZ_JAPDFL010000001.1"/>
</dbReference>
<reference evidence="7 8" key="1">
    <citation type="submission" date="2022-10" db="EMBL/GenBank/DDBJ databases">
        <title>Pararhodobacter sp. nov., isolated from marine algae.</title>
        <authorList>
            <person name="Choi B.J."/>
            <person name="Kim J.M."/>
            <person name="Lee J.K."/>
            <person name="Choi D.G."/>
            <person name="Jeon C.O."/>
        </authorList>
    </citation>
    <scope>NUCLEOTIDE SEQUENCE [LARGE SCALE GENOMIC DNA]</scope>
    <source>
        <strain evidence="7 8">ZQ420</strain>
    </source>
</reference>
<evidence type="ECO:0000256" key="2">
    <source>
        <dbReference type="ARBA" id="ARBA00022741"/>
    </source>
</evidence>
<evidence type="ECO:0000313" key="7">
    <source>
        <dbReference type="EMBL" id="MCW1931930.1"/>
    </source>
</evidence>
<dbReference type="Proteomes" id="UP001208938">
    <property type="component" value="Unassembled WGS sequence"/>
</dbReference>
<dbReference type="InterPro" id="IPR036457">
    <property type="entry name" value="PPM-type-like_dom_sf"/>
</dbReference>
<proteinExistence type="predicted"/>
<dbReference type="PROSITE" id="PS50011">
    <property type="entry name" value="PROTEIN_KINASE_DOM"/>
    <property type="match status" value="1"/>
</dbReference>
<dbReference type="SUPFAM" id="SSF81606">
    <property type="entry name" value="PP2C-like"/>
    <property type="match status" value="1"/>
</dbReference>